<dbReference type="Gene3D" id="2.40.50.140">
    <property type="entry name" value="Nucleic acid-binding proteins"/>
    <property type="match status" value="1"/>
</dbReference>
<evidence type="ECO:0000259" key="13">
    <source>
        <dbReference type="Pfam" id="PF00177"/>
    </source>
</evidence>
<comment type="similarity">
    <text evidence="4 11">Belongs to the universal ribosomal protein uS7 family.</text>
</comment>
<keyword evidence="6 12" id="KW-0699">rRNA-binding</keyword>
<evidence type="ECO:0000256" key="6">
    <source>
        <dbReference type="ARBA" id="ARBA00022730"/>
    </source>
</evidence>
<dbReference type="NCBIfam" id="TIGR00981">
    <property type="entry name" value="rpsL_bact"/>
    <property type="match status" value="1"/>
</dbReference>
<dbReference type="Proteomes" id="UP001341840">
    <property type="component" value="Unassembled WGS sequence"/>
</dbReference>
<evidence type="ECO:0000256" key="12">
    <source>
        <dbReference type="RuleBase" id="RU003620"/>
    </source>
</evidence>
<dbReference type="Gene3D" id="1.10.455.10">
    <property type="entry name" value="Ribosomal protein S7 domain"/>
    <property type="match status" value="1"/>
</dbReference>
<evidence type="ECO:0000256" key="1">
    <source>
        <dbReference type="ARBA" id="ARBA00002046"/>
    </source>
</evidence>
<dbReference type="InterPro" id="IPR036823">
    <property type="entry name" value="Ribosomal_uS7_dom_sf"/>
</dbReference>
<dbReference type="Pfam" id="PF00177">
    <property type="entry name" value="Ribosomal_S7"/>
    <property type="match status" value="1"/>
</dbReference>
<evidence type="ECO:0000313" key="14">
    <source>
        <dbReference type="EMBL" id="MED6121219.1"/>
    </source>
</evidence>
<evidence type="ECO:0000256" key="3">
    <source>
        <dbReference type="ARBA" id="ARBA00005657"/>
    </source>
</evidence>
<dbReference type="InterPro" id="IPR012340">
    <property type="entry name" value="NA-bd_OB-fold"/>
</dbReference>
<keyword evidence="7 12" id="KW-0694">RNA-binding</keyword>
<evidence type="ECO:0000256" key="2">
    <source>
        <dbReference type="ARBA" id="ARBA00004474"/>
    </source>
</evidence>
<evidence type="ECO:0000256" key="5">
    <source>
        <dbReference type="ARBA" id="ARBA00011458"/>
    </source>
</evidence>
<dbReference type="SUPFAM" id="SSF50249">
    <property type="entry name" value="Nucleic acid-binding proteins"/>
    <property type="match status" value="1"/>
</dbReference>
<comment type="function">
    <text evidence="10">With S4 and S5 plays an important role in translational accuracy. Located at the interface of the 30S and 50S subunits.</text>
</comment>
<keyword evidence="15" id="KW-1185">Reference proteome</keyword>
<proteinExistence type="inferred from homology"/>
<dbReference type="InterPro" id="IPR005679">
    <property type="entry name" value="Ribosomal_uS12_bac"/>
</dbReference>
<evidence type="ECO:0000256" key="4">
    <source>
        <dbReference type="ARBA" id="ARBA00007151"/>
    </source>
</evidence>
<evidence type="ECO:0000256" key="8">
    <source>
        <dbReference type="ARBA" id="ARBA00022980"/>
    </source>
</evidence>
<dbReference type="PANTHER" id="PTHR11652">
    <property type="entry name" value="30S RIBOSOMAL PROTEIN S12 FAMILY MEMBER"/>
    <property type="match status" value="1"/>
</dbReference>
<comment type="subcellular location">
    <subcellularLocation>
        <location evidence="2">Plastid</location>
    </subcellularLocation>
</comment>
<dbReference type="PROSITE" id="PS00055">
    <property type="entry name" value="RIBOSOMAL_S12"/>
    <property type="match status" value="1"/>
</dbReference>
<reference evidence="14 15" key="1">
    <citation type="journal article" date="2023" name="Plants (Basel)">
        <title>Bridging the Gap: Combining Genomics and Transcriptomics Approaches to Understand Stylosanthes scabra, an Orphan Legume from the Brazilian Caatinga.</title>
        <authorList>
            <person name="Ferreira-Neto J.R.C."/>
            <person name="da Silva M.D."/>
            <person name="Binneck E."/>
            <person name="de Melo N.F."/>
            <person name="da Silva R.H."/>
            <person name="de Melo A.L.T.M."/>
            <person name="Pandolfi V."/>
            <person name="Bustamante F.O."/>
            <person name="Brasileiro-Vidal A.C."/>
            <person name="Benko-Iseppon A.M."/>
        </authorList>
    </citation>
    <scope>NUCLEOTIDE SEQUENCE [LARGE SCALE GENOMIC DNA]</scope>
    <source>
        <tissue evidence="14">Leaves</tissue>
    </source>
</reference>
<keyword evidence="8 11" id="KW-0689">Ribosomal protein</keyword>
<comment type="similarity">
    <text evidence="3">Belongs to the universal ribosomal protein uS12 family.</text>
</comment>
<organism evidence="14 15">
    <name type="scientific">Stylosanthes scabra</name>
    <dbReference type="NCBI Taxonomy" id="79078"/>
    <lineage>
        <taxon>Eukaryota</taxon>
        <taxon>Viridiplantae</taxon>
        <taxon>Streptophyta</taxon>
        <taxon>Embryophyta</taxon>
        <taxon>Tracheophyta</taxon>
        <taxon>Spermatophyta</taxon>
        <taxon>Magnoliopsida</taxon>
        <taxon>eudicotyledons</taxon>
        <taxon>Gunneridae</taxon>
        <taxon>Pentapetalae</taxon>
        <taxon>rosids</taxon>
        <taxon>fabids</taxon>
        <taxon>Fabales</taxon>
        <taxon>Fabaceae</taxon>
        <taxon>Papilionoideae</taxon>
        <taxon>50 kb inversion clade</taxon>
        <taxon>dalbergioids sensu lato</taxon>
        <taxon>Dalbergieae</taxon>
        <taxon>Pterocarpus clade</taxon>
        <taxon>Stylosanthes</taxon>
    </lineage>
</organism>
<evidence type="ECO:0000313" key="15">
    <source>
        <dbReference type="Proteomes" id="UP001341840"/>
    </source>
</evidence>
<evidence type="ECO:0000256" key="10">
    <source>
        <dbReference type="ARBA" id="ARBA00024830"/>
    </source>
</evidence>
<dbReference type="NCBIfam" id="TIGR01029">
    <property type="entry name" value="rpsG_bact"/>
    <property type="match status" value="1"/>
</dbReference>
<dbReference type="InterPro" id="IPR005717">
    <property type="entry name" value="Ribosomal_uS7_bac/org-type"/>
</dbReference>
<dbReference type="CDD" id="cd03368">
    <property type="entry name" value="Ribosomal_S12"/>
    <property type="match status" value="1"/>
</dbReference>
<protein>
    <recommendedName>
        <fullName evidence="12">Ribosomal protein S7</fullName>
    </recommendedName>
</protein>
<name>A0ABU6RBD4_9FABA</name>
<comment type="caution">
    <text evidence="14">The sequence shown here is derived from an EMBL/GenBank/DDBJ whole genome shotgun (WGS) entry which is preliminary data.</text>
</comment>
<accession>A0ABU6RBD4</accession>
<dbReference type="PROSITE" id="PS00052">
    <property type="entry name" value="RIBOSOMAL_S7"/>
    <property type="match status" value="1"/>
</dbReference>
<comment type="subunit">
    <text evidence="5">Part of the 30S ribosomal subunit.</text>
</comment>
<evidence type="ECO:0000256" key="11">
    <source>
        <dbReference type="RuleBase" id="RU003619"/>
    </source>
</evidence>
<dbReference type="InterPro" id="IPR006032">
    <property type="entry name" value="Ribosomal_uS12"/>
</dbReference>
<dbReference type="EMBL" id="JASCZI010030317">
    <property type="protein sequence ID" value="MED6121219.1"/>
    <property type="molecule type" value="Genomic_DNA"/>
</dbReference>
<dbReference type="PRINTS" id="PR01034">
    <property type="entry name" value="RIBOSOMALS12"/>
</dbReference>
<dbReference type="SUPFAM" id="SSF47973">
    <property type="entry name" value="Ribosomal protein S7"/>
    <property type="match status" value="1"/>
</dbReference>
<dbReference type="HAMAP" id="MF_00480_B">
    <property type="entry name" value="Ribosomal_uS7_B"/>
    <property type="match status" value="1"/>
</dbReference>
<dbReference type="CDD" id="cd14871">
    <property type="entry name" value="uS7_Chloroplast"/>
    <property type="match status" value="1"/>
</dbReference>
<evidence type="ECO:0000256" key="9">
    <source>
        <dbReference type="ARBA" id="ARBA00023274"/>
    </source>
</evidence>
<dbReference type="InterPro" id="IPR023798">
    <property type="entry name" value="Ribosomal_uS7_dom"/>
</dbReference>
<comment type="function">
    <text evidence="1">One of the primary rRNA binding proteins, it binds directly to 16S rRNA where it nucleates assembly of the head domain of the 30S subunit.</text>
</comment>
<feature type="domain" description="Small ribosomal subunit protein uS7" evidence="13">
    <location>
        <begin position="132"/>
        <end position="279"/>
    </location>
</feature>
<gene>
    <name evidence="14" type="primary">rps7-A</name>
    <name evidence="14" type="ORF">PIB30_027020</name>
</gene>
<evidence type="ECO:0000256" key="7">
    <source>
        <dbReference type="ARBA" id="ARBA00022884"/>
    </source>
</evidence>
<keyword evidence="9 11" id="KW-0687">Ribonucleoprotein</keyword>
<dbReference type="InterPro" id="IPR020606">
    <property type="entry name" value="Ribosomal_uS7_CS"/>
</dbReference>
<sequence length="285" mass="32035">MESVQLEHENVTQLVLVSLRDGVEEGRRLSNEEKDPFERIERGARDRKGDLSVDFSTINPKKPNSALRKVARVRLTSGFEITAYIPGIGHNLQEHSVVLVRGGRVKDLPGVRYRIIRGALDAVAVKNRQQGRSSTAEKRTAKSDPIFRNRLVNMVVNRIMKDGKKSLAYQILYRAVKKIQQKTETNPLLVLRQAIRRVTPNIGVKTRRNKKGSTRKVPIEIGSKQGRALAIRWLLEASQKRPGRNMAFKLSSELVDAAKGGGGAIRKKEATHRMAEANRALAHFR</sequence>